<gene>
    <name evidence="1" type="ORF">M419DRAFT_117453</name>
</gene>
<organism evidence="1 2">
    <name type="scientific">Hypocrea jecorina (strain ATCC 56765 / BCRC 32924 / NRRL 11460 / Rut C-30)</name>
    <name type="common">Trichoderma reesei</name>
    <dbReference type="NCBI Taxonomy" id="1344414"/>
    <lineage>
        <taxon>Eukaryota</taxon>
        <taxon>Fungi</taxon>
        <taxon>Dikarya</taxon>
        <taxon>Ascomycota</taxon>
        <taxon>Pezizomycotina</taxon>
        <taxon>Sordariomycetes</taxon>
        <taxon>Hypocreomycetidae</taxon>
        <taxon>Hypocreales</taxon>
        <taxon>Hypocreaceae</taxon>
        <taxon>Trichoderma</taxon>
    </lineage>
</organism>
<sequence length="76" mass="8725">MTEKHEHCVQYSRHGPLDKWCHARQSSVSGSKVRGRHVMAAHCDLMRTLSTGRARGQVIETQISFCPWSNNRYLVT</sequence>
<reference evidence="2" key="1">
    <citation type="journal article" date="2013" name="Ind. Biotechnol.">
        <title>Comparative genomics analysis of Trichoderma reesei strains.</title>
        <authorList>
            <person name="Koike H."/>
            <person name="Aerts A."/>
            <person name="LaButti K."/>
            <person name="Grigoriev I.V."/>
            <person name="Baker S.E."/>
        </authorList>
    </citation>
    <scope>NUCLEOTIDE SEQUENCE [LARGE SCALE GENOMIC DNA]</scope>
    <source>
        <strain evidence="2">ATCC 56765 / BCRC 32924 / NRRL 11460 / Rut C-30</strain>
    </source>
</reference>
<dbReference type="EMBL" id="KI911140">
    <property type="protein sequence ID" value="ETS05119.1"/>
    <property type="molecule type" value="Genomic_DNA"/>
</dbReference>
<protein>
    <submittedName>
        <fullName evidence="1">Uncharacterized protein</fullName>
    </submittedName>
</protein>
<accession>A0A024SKG2</accession>
<evidence type="ECO:0000313" key="2">
    <source>
        <dbReference type="Proteomes" id="UP000024376"/>
    </source>
</evidence>
<dbReference type="AlphaFoldDB" id="A0A024SKG2"/>
<proteinExistence type="predicted"/>
<dbReference type="HOGENOM" id="CLU_2656230_0_0_1"/>
<dbReference type="Proteomes" id="UP000024376">
    <property type="component" value="Unassembled WGS sequence"/>
</dbReference>
<dbReference type="KEGG" id="trr:M419DRAFT_117453"/>
<evidence type="ECO:0000313" key="1">
    <source>
        <dbReference type="EMBL" id="ETS05119.1"/>
    </source>
</evidence>
<name>A0A024SKG2_HYPJR</name>